<name>A0A0C9VKE2_9AGAM</name>
<dbReference type="PANTHER" id="PTHR33096">
    <property type="entry name" value="CXC2 DOMAIN-CONTAINING PROTEIN"/>
    <property type="match status" value="1"/>
</dbReference>
<accession>A0A0C9VKE2</accession>
<organism evidence="2 3">
    <name type="scientific">Hydnomerulius pinastri MD-312</name>
    <dbReference type="NCBI Taxonomy" id="994086"/>
    <lineage>
        <taxon>Eukaryota</taxon>
        <taxon>Fungi</taxon>
        <taxon>Dikarya</taxon>
        <taxon>Basidiomycota</taxon>
        <taxon>Agaricomycotina</taxon>
        <taxon>Agaricomycetes</taxon>
        <taxon>Agaricomycetidae</taxon>
        <taxon>Boletales</taxon>
        <taxon>Boletales incertae sedis</taxon>
        <taxon>Leucogyrophana</taxon>
    </lineage>
</organism>
<dbReference type="Pfam" id="PF18803">
    <property type="entry name" value="CxC2"/>
    <property type="match status" value="1"/>
</dbReference>
<evidence type="ECO:0000259" key="1">
    <source>
        <dbReference type="Pfam" id="PF18803"/>
    </source>
</evidence>
<dbReference type="HOGENOM" id="CLU_003703_13_0_1"/>
<dbReference type="InterPro" id="IPR041457">
    <property type="entry name" value="CxC2_KDZ-assoc"/>
</dbReference>
<dbReference type="AlphaFoldDB" id="A0A0C9VKE2"/>
<feature type="domain" description="CxC2-like cysteine cluster KDZ transposase-associated" evidence="1">
    <location>
        <begin position="70"/>
        <end position="177"/>
    </location>
</feature>
<dbReference type="PANTHER" id="PTHR33096:SF1">
    <property type="entry name" value="CXC1-LIKE CYSTEINE CLUSTER ASSOCIATED WITH KDZ TRANSPOSASES DOMAIN-CONTAINING PROTEIN"/>
    <property type="match status" value="1"/>
</dbReference>
<dbReference type="Proteomes" id="UP000053820">
    <property type="component" value="Unassembled WGS sequence"/>
</dbReference>
<reference evidence="2 3" key="1">
    <citation type="submission" date="2014-04" db="EMBL/GenBank/DDBJ databases">
        <title>Evolutionary Origins and Diversification of the Mycorrhizal Mutualists.</title>
        <authorList>
            <consortium name="DOE Joint Genome Institute"/>
            <consortium name="Mycorrhizal Genomics Consortium"/>
            <person name="Kohler A."/>
            <person name="Kuo A."/>
            <person name="Nagy L.G."/>
            <person name="Floudas D."/>
            <person name="Copeland A."/>
            <person name="Barry K.W."/>
            <person name="Cichocki N."/>
            <person name="Veneault-Fourrey C."/>
            <person name="LaButti K."/>
            <person name="Lindquist E.A."/>
            <person name="Lipzen A."/>
            <person name="Lundell T."/>
            <person name="Morin E."/>
            <person name="Murat C."/>
            <person name="Riley R."/>
            <person name="Ohm R."/>
            <person name="Sun H."/>
            <person name="Tunlid A."/>
            <person name="Henrissat B."/>
            <person name="Grigoriev I.V."/>
            <person name="Hibbett D.S."/>
            <person name="Martin F."/>
        </authorList>
    </citation>
    <scope>NUCLEOTIDE SEQUENCE [LARGE SCALE GENOMIC DNA]</scope>
    <source>
        <strain evidence="2 3">MD-312</strain>
    </source>
</reference>
<sequence>YLDELIRLEGRGDAVDSVCVQCRELPALIRCDDCFGQAMYCERCVVGQHVKTPLHRVKKWNGSYFECVTLKALGLRIQLGHPPGQRCVNPRRAFNDDFVVMDSLGIHEVSLDFCSCETAKDHVTQLLRMRWFPATPTDPRSAATFRVLEAYQLLSFESKASALEFYQSLARLTNNTGLPPPERYEAFLRMVREWRDLKMLKRSGRGHDPAGIEKTSDGACAVLCPACPHPGKNLPEGWENVPDCYKWLYSLFVAIDVNFRLKRKAVSSDEADPCLSQGWAYFVERSAYKLHLQSSADTPQPKSSCSSHNAVNMADTKSDRGLAATGVGTVDCARHNMKLPNGVGDLQKGEKYVNMDYLFFSAMRLLAVNVLNVSYDIACQWYKHLWERMSKLPSPLQLRYRKMLISFFVPKFHLPAHIASCQTRYSFNFTPHVGRTDGEAPERGWANINPVASSTKEMGPGSRQDTLNDHFGDWNWKKVVALGETMLRKLKEAIPERRDHQRTLQELEDAVNEDDASVLAAWRTEIQTWELTRGEPNPFESRINAPTQASVRLQLAKDDAKVLEQSSQPALHEEISPSVLISAGLDLEELQRRLHVEREALGQHATDLQEANLLLRSNGLQRKIDSWVNAQLLYMPNVATLRANKSYISSLPEDFKLWFPSEVGLSVSCDTILRSHEWQLRHAQAHDALSALRQSLRCRSYMYKYKDSNLRGQGANTRARNLLKKVDAKISAAATRYRIAYGALLALGPLLGKNNWQLELQPLRTLKAEDIRAMTDLMDGETQGKKSLSWIWKMRGATSAGNDDEDKESAQEVRIEWCKARARARRWAEEVELLREEMRRVLAFFEWHAAWWDEQGENSPQIADTTNEGYIAYAKRQVALRRSLSQRFSSNWSDTLAYAKLCDTDAGYGASEDVAMDERSGV</sequence>
<dbReference type="InterPro" id="IPR040521">
    <property type="entry name" value="KDZ"/>
</dbReference>
<keyword evidence="3" id="KW-1185">Reference proteome</keyword>
<dbReference type="EMBL" id="KN840026">
    <property type="protein sequence ID" value="KIJ57980.1"/>
    <property type="molecule type" value="Genomic_DNA"/>
</dbReference>
<proteinExistence type="predicted"/>
<dbReference type="OrthoDB" id="3261436at2759"/>
<gene>
    <name evidence="2" type="ORF">HYDPIDRAFT_103500</name>
</gene>
<protein>
    <recommendedName>
        <fullName evidence="1">CxC2-like cysteine cluster KDZ transposase-associated domain-containing protein</fullName>
    </recommendedName>
</protein>
<evidence type="ECO:0000313" key="2">
    <source>
        <dbReference type="EMBL" id="KIJ57980.1"/>
    </source>
</evidence>
<evidence type="ECO:0000313" key="3">
    <source>
        <dbReference type="Proteomes" id="UP000053820"/>
    </source>
</evidence>
<dbReference type="Pfam" id="PF18758">
    <property type="entry name" value="KDZ"/>
    <property type="match status" value="1"/>
</dbReference>
<feature type="non-terminal residue" evidence="2">
    <location>
        <position position="922"/>
    </location>
</feature>